<dbReference type="InterPro" id="IPR020846">
    <property type="entry name" value="MFS_dom"/>
</dbReference>
<evidence type="ECO:0000256" key="3">
    <source>
        <dbReference type="ARBA" id="ARBA00023136"/>
    </source>
</evidence>
<dbReference type="GO" id="GO:0022857">
    <property type="term" value="F:transmembrane transporter activity"/>
    <property type="evidence" value="ECO:0007669"/>
    <property type="project" value="InterPro"/>
</dbReference>
<feature type="transmembrane region" description="Helical" evidence="4">
    <location>
        <begin position="111"/>
        <end position="133"/>
    </location>
</feature>
<feature type="transmembrane region" description="Helical" evidence="4">
    <location>
        <begin position="21"/>
        <end position="43"/>
    </location>
</feature>
<dbReference type="SUPFAM" id="SSF103473">
    <property type="entry name" value="MFS general substrate transporter"/>
    <property type="match status" value="1"/>
</dbReference>
<dbReference type="AlphaFoldDB" id="A0A2U2MYS5"/>
<evidence type="ECO:0000256" key="1">
    <source>
        <dbReference type="ARBA" id="ARBA00022692"/>
    </source>
</evidence>
<keyword evidence="7" id="KW-1185">Reference proteome</keyword>
<feature type="transmembrane region" description="Helical" evidence="4">
    <location>
        <begin position="293"/>
        <end position="323"/>
    </location>
</feature>
<dbReference type="OrthoDB" id="6362084at2"/>
<dbReference type="PANTHER" id="PTHR23526:SF4">
    <property type="entry name" value="INTEGRAL MEMBRANE TRANSPORT PROTEIN"/>
    <property type="match status" value="1"/>
</dbReference>
<dbReference type="Proteomes" id="UP000245474">
    <property type="component" value="Unassembled WGS sequence"/>
</dbReference>
<dbReference type="EMBL" id="QFFI01000025">
    <property type="protein sequence ID" value="PWG61879.1"/>
    <property type="molecule type" value="Genomic_DNA"/>
</dbReference>
<feature type="transmembrane region" description="Helical" evidence="4">
    <location>
        <begin position="226"/>
        <end position="245"/>
    </location>
</feature>
<dbReference type="PANTHER" id="PTHR23526">
    <property type="entry name" value="INTEGRAL MEMBRANE TRANSPORT PROTEIN-RELATED"/>
    <property type="match status" value="1"/>
</dbReference>
<protein>
    <submittedName>
        <fullName evidence="6">MFS transporter</fullName>
    </submittedName>
</protein>
<feature type="domain" description="Major facilitator superfamily (MFS) profile" evidence="5">
    <location>
        <begin position="21"/>
        <end position="402"/>
    </location>
</feature>
<dbReference type="RefSeq" id="WP_109679489.1">
    <property type="nucleotide sequence ID" value="NZ_CP086615.1"/>
</dbReference>
<feature type="transmembrane region" description="Helical" evidence="4">
    <location>
        <begin position="176"/>
        <end position="195"/>
    </location>
</feature>
<accession>A0A2U2MYS5</accession>
<evidence type="ECO:0000313" key="7">
    <source>
        <dbReference type="Proteomes" id="UP000245474"/>
    </source>
</evidence>
<evidence type="ECO:0000313" key="6">
    <source>
        <dbReference type="EMBL" id="PWG61879.1"/>
    </source>
</evidence>
<keyword evidence="1 4" id="KW-0812">Transmembrane</keyword>
<sequence>MPASEPPEQPPPDPRAERVRNLLWVSLGLCATFVVQTMMLVATPLYAVRLGAGPTLTGAILAMPYVLPLVLAIPMGSAVTRFGARRVLMLGGLALAASPAAVLLAPGYGGLVAAQLLLGLGHTLMVLSAQAIVSGLGRGRALERAFGWYSMFVSVGQLVGPLLAGWLIDLDGLERAFQAMVVLSLLSLASGGFLVGSAQRAAPASAAETGYIAQLRLLGDNRGVQLSLAISVAVIFALAALASFLPVYLETLALSATAIGALLSLRALCAMLVRPIMATLIDLAGGRRRAIPLSVLAVAVGLMLTGTTGNVWLLGLLAILLGIGSGLSQPLSMVVLAEHAPSAQRAGALGMRLTANRAMQFLAPLLVGVIAGTAGFGAAFFAAGALVGLCLLPIHRLIDAPGTPPTARGCR</sequence>
<dbReference type="PROSITE" id="PS50850">
    <property type="entry name" value="MFS"/>
    <property type="match status" value="1"/>
</dbReference>
<feature type="transmembrane region" description="Helical" evidence="4">
    <location>
        <begin position="55"/>
        <end position="75"/>
    </location>
</feature>
<dbReference type="InterPro" id="IPR052528">
    <property type="entry name" value="Sugar_transport-like"/>
</dbReference>
<feature type="transmembrane region" description="Helical" evidence="4">
    <location>
        <begin position="87"/>
        <end position="105"/>
    </location>
</feature>
<dbReference type="Pfam" id="PF07690">
    <property type="entry name" value="MFS_1"/>
    <property type="match status" value="1"/>
</dbReference>
<dbReference type="Gene3D" id="1.20.1250.20">
    <property type="entry name" value="MFS general substrate transporter like domains"/>
    <property type="match status" value="2"/>
</dbReference>
<feature type="transmembrane region" description="Helical" evidence="4">
    <location>
        <begin position="145"/>
        <end position="164"/>
    </location>
</feature>
<keyword evidence="2 4" id="KW-1133">Transmembrane helix</keyword>
<feature type="transmembrane region" description="Helical" evidence="4">
    <location>
        <begin position="361"/>
        <end position="392"/>
    </location>
</feature>
<evidence type="ECO:0000256" key="4">
    <source>
        <dbReference type="SAM" id="Phobius"/>
    </source>
</evidence>
<dbReference type="InterPro" id="IPR011701">
    <property type="entry name" value="MFS"/>
</dbReference>
<comment type="caution">
    <text evidence="6">The sequence shown here is derived from an EMBL/GenBank/DDBJ whole genome shotgun (WGS) entry which is preliminary data.</text>
</comment>
<proteinExistence type="predicted"/>
<evidence type="ECO:0000259" key="5">
    <source>
        <dbReference type="PROSITE" id="PS50850"/>
    </source>
</evidence>
<organism evidence="6 7">
    <name type="scientific">Sediminicurvatus halobius</name>
    <dbReference type="NCBI Taxonomy" id="2182432"/>
    <lineage>
        <taxon>Bacteria</taxon>
        <taxon>Pseudomonadati</taxon>
        <taxon>Pseudomonadota</taxon>
        <taxon>Gammaproteobacteria</taxon>
        <taxon>Chromatiales</taxon>
        <taxon>Ectothiorhodospiraceae</taxon>
        <taxon>Sediminicurvatus</taxon>
    </lineage>
</organism>
<reference evidence="6 7" key="1">
    <citation type="submission" date="2018-05" db="EMBL/GenBank/DDBJ databases">
        <title>Spiribacter halobius sp. nov., a moderately halophilic bacterium isolated from marine solar saltern.</title>
        <authorList>
            <person name="Zheng W.-S."/>
            <person name="Lu D.-C."/>
            <person name="Du Z.-J."/>
        </authorList>
    </citation>
    <scope>NUCLEOTIDE SEQUENCE [LARGE SCALE GENOMIC DNA]</scope>
    <source>
        <strain evidence="6 7">E85</strain>
    </source>
</reference>
<evidence type="ECO:0000256" key="2">
    <source>
        <dbReference type="ARBA" id="ARBA00022989"/>
    </source>
</evidence>
<name>A0A2U2MYS5_9GAMM</name>
<gene>
    <name evidence="6" type="ORF">DEM34_14195</name>
</gene>
<dbReference type="InterPro" id="IPR036259">
    <property type="entry name" value="MFS_trans_sf"/>
</dbReference>
<keyword evidence="3 4" id="KW-0472">Membrane</keyword>
<feature type="transmembrane region" description="Helical" evidence="4">
    <location>
        <begin position="251"/>
        <end position="273"/>
    </location>
</feature>